<dbReference type="Proteomes" id="UP000660021">
    <property type="component" value="Unassembled WGS sequence"/>
</dbReference>
<organism evidence="9 10">
    <name type="scientific">Pseudoflavonifractor hominis</name>
    <dbReference type="NCBI Taxonomy" id="2763059"/>
    <lineage>
        <taxon>Bacteria</taxon>
        <taxon>Bacillati</taxon>
        <taxon>Bacillota</taxon>
        <taxon>Clostridia</taxon>
        <taxon>Eubacteriales</taxon>
        <taxon>Oscillospiraceae</taxon>
        <taxon>Pseudoflavonifractor</taxon>
    </lineage>
</organism>
<dbReference type="Gene3D" id="3.40.50.2300">
    <property type="match status" value="2"/>
</dbReference>
<dbReference type="PANTHER" id="PTHR46847:SF1">
    <property type="entry name" value="D-ALLOSE-BINDING PERIPLASMIC PROTEIN-RELATED"/>
    <property type="match status" value="1"/>
</dbReference>
<dbReference type="InterPro" id="IPR044085">
    <property type="entry name" value="MglB-like_PBP1"/>
</dbReference>
<evidence type="ECO:0000256" key="6">
    <source>
        <dbReference type="ARBA" id="ARBA00034344"/>
    </source>
</evidence>
<evidence type="ECO:0000256" key="5">
    <source>
        <dbReference type="ARBA" id="ARBA00034323"/>
    </source>
</evidence>
<dbReference type="PANTHER" id="PTHR46847">
    <property type="entry name" value="D-ALLOSE-BINDING PERIPLASMIC PROTEIN-RELATED"/>
    <property type="match status" value="1"/>
</dbReference>
<evidence type="ECO:0000256" key="3">
    <source>
        <dbReference type="ARBA" id="ARBA00022723"/>
    </source>
</evidence>
<dbReference type="PROSITE" id="PS51257">
    <property type="entry name" value="PROKAR_LIPOPROTEIN"/>
    <property type="match status" value="1"/>
</dbReference>
<comment type="caution">
    <text evidence="9">The sequence shown here is derived from an EMBL/GenBank/DDBJ whole genome shotgun (WGS) entry which is preliminary data.</text>
</comment>
<evidence type="ECO:0000256" key="7">
    <source>
        <dbReference type="SAM" id="SignalP"/>
    </source>
</evidence>
<dbReference type="EMBL" id="JACOPR010000008">
    <property type="protein sequence ID" value="MBC5731553.1"/>
    <property type="molecule type" value="Genomic_DNA"/>
</dbReference>
<dbReference type="RefSeq" id="WP_101691334.1">
    <property type="nucleotide sequence ID" value="NZ_JACOPR010000008.1"/>
</dbReference>
<feature type="signal peptide" evidence="7">
    <location>
        <begin position="1"/>
        <end position="20"/>
    </location>
</feature>
<feature type="chain" id="PRO_5046814600" description="D-galactose/methyl-galactoside binding periplasmic protein MglB" evidence="7">
    <location>
        <begin position="21"/>
        <end position="349"/>
    </location>
</feature>
<accession>A0ABR7HVN4</accession>
<dbReference type="Pfam" id="PF13407">
    <property type="entry name" value="Peripla_BP_4"/>
    <property type="match status" value="1"/>
</dbReference>
<keyword evidence="10" id="KW-1185">Reference proteome</keyword>
<evidence type="ECO:0000313" key="9">
    <source>
        <dbReference type="EMBL" id="MBC5731553.1"/>
    </source>
</evidence>
<sequence>MKKRKVLATILGSCMVLSLAACSGGTATTSTPPAPTGSAVVEGIESQVPAGGTVGVCIYKFDDNFMTTYRTALETILKDKGYEVTVVDGNNDQAKQTEQINTFIAQGVDALIINPVMTSAASSIVNLVQTADIPTVFINREPTAEDMASYNKCVYVGCDAAQSGTFQGELILETETKGDINGDGKVSYIMIQGDPENIDAKLRTEYSVKALTDAGMEVEQLNLTRGDWDQNKGQEICANDLAQFGDKVEVVFSNNDSMALGAMEAIKTAGRTVGKDIYIVGVDALDAALDAVKAGEMTGTVLNDAQSQAEKAVECMEGLLGGTTYAEGEQSIYVDYVKVTSDNVAEFIK</sequence>
<evidence type="ECO:0000259" key="8">
    <source>
        <dbReference type="Pfam" id="PF13407"/>
    </source>
</evidence>
<dbReference type="InterPro" id="IPR028082">
    <property type="entry name" value="Peripla_BP_I"/>
</dbReference>
<dbReference type="SUPFAM" id="SSF53822">
    <property type="entry name" value="Periplasmic binding protein-like I"/>
    <property type="match status" value="1"/>
</dbReference>
<dbReference type="CDD" id="cd01539">
    <property type="entry name" value="PBP1_GGBP"/>
    <property type="match status" value="1"/>
</dbReference>
<keyword evidence="4 7" id="KW-0732">Signal</keyword>
<protein>
    <recommendedName>
        <fullName evidence="6">D-galactose/methyl-galactoside binding periplasmic protein MglB</fullName>
    </recommendedName>
</protein>
<gene>
    <name evidence="9" type="ORF">H8S34_12055</name>
</gene>
<proteinExistence type="inferred from homology"/>
<evidence type="ECO:0000256" key="1">
    <source>
        <dbReference type="ARBA" id="ARBA00004196"/>
    </source>
</evidence>
<evidence type="ECO:0000313" key="10">
    <source>
        <dbReference type="Proteomes" id="UP000660021"/>
    </source>
</evidence>
<evidence type="ECO:0000256" key="4">
    <source>
        <dbReference type="ARBA" id="ARBA00022729"/>
    </source>
</evidence>
<comment type="subcellular location">
    <subcellularLocation>
        <location evidence="1">Cell envelope</location>
    </subcellularLocation>
</comment>
<keyword evidence="3" id="KW-0479">Metal-binding</keyword>
<comment type="subunit">
    <text evidence="5">The ABC transporter complex is composed of one ATP-binding protein (MglA), two transmembrane proteins (MglC) and a solute-binding protein (MglB).</text>
</comment>
<dbReference type="InterPro" id="IPR025997">
    <property type="entry name" value="SBP_2_dom"/>
</dbReference>
<comment type="similarity">
    <text evidence="2">Belongs to the bacterial solute-binding protein 2 family.</text>
</comment>
<reference evidence="9 10" key="1">
    <citation type="submission" date="2020-08" db="EMBL/GenBank/DDBJ databases">
        <title>Genome public.</title>
        <authorList>
            <person name="Liu C."/>
            <person name="Sun Q."/>
        </authorList>
    </citation>
    <scope>NUCLEOTIDE SEQUENCE [LARGE SCALE GENOMIC DNA]</scope>
    <source>
        <strain evidence="9 10">New-38</strain>
    </source>
</reference>
<evidence type="ECO:0000256" key="2">
    <source>
        <dbReference type="ARBA" id="ARBA00007639"/>
    </source>
</evidence>
<feature type="domain" description="Periplasmic binding protein" evidence="8">
    <location>
        <begin position="54"/>
        <end position="322"/>
    </location>
</feature>
<name>A0ABR7HVN4_9FIRM</name>